<evidence type="ECO:0000256" key="3">
    <source>
        <dbReference type="SAM" id="Coils"/>
    </source>
</evidence>
<keyword evidence="1" id="KW-0488">Methylation</keyword>
<evidence type="ECO:0008006" key="6">
    <source>
        <dbReference type="Google" id="ProtNLM"/>
    </source>
</evidence>
<evidence type="ECO:0000313" key="5">
    <source>
        <dbReference type="Proteomes" id="UP001501788"/>
    </source>
</evidence>
<dbReference type="Proteomes" id="UP001501788">
    <property type="component" value="Unassembled WGS sequence"/>
</dbReference>
<feature type="coiled-coil region" evidence="3">
    <location>
        <begin position="1"/>
        <end position="39"/>
    </location>
</feature>
<protein>
    <recommendedName>
        <fullName evidence="6">Methyl-accepting chemotaxis protein</fullName>
    </recommendedName>
</protein>
<gene>
    <name evidence="4" type="ORF">GCM10023090_22130</name>
</gene>
<evidence type="ECO:0000256" key="1">
    <source>
        <dbReference type="ARBA" id="ARBA00022481"/>
    </source>
</evidence>
<evidence type="ECO:0000256" key="2">
    <source>
        <dbReference type="ARBA" id="ARBA00029447"/>
    </source>
</evidence>
<dbReference type="EMBL" id="BAABEX010000024">
    <property type="protein sequence ID" value="GAA4426304.1"/>
    <property type="molecule type" value="Genomic_DNA"/>
</dbReference>
<dbReference type="PANTHER" id="PTHR43531:SF14">
    <property type="entry name" value="METHYL-ACCEPTING CHEMOTAXIS PROTEIN I-RELATED"/>
    <property type="match status" value="1"/>
</dbReference>
<comment type="similarity">
    <text evidence="2">Belongs to the methyl-accepting chemotaxis (MCP) protein family.</text>
</comment>
<accession>A0ABP8LDE2</accession>
<comment type="caution">
    <text evidence="4">The sequence shown here is derived from an EMBL/GenBank/DDBJ whole genome shotgun (WGS) entry which is preliminary data.</text>
</comment>
<dbReference type="SUPFAM" id="SSF58104">
    <property type="entry name" value="Methyl-accepting chemotaxis protein (MCP) signaling domain"/>
    <property type="match status" value="1"/>
</dbReference>
<reference evidence="5" key="1">
    <citation type="journal article" date="2019" name="Int. J. Syst. Evol. Microbiol.">
        <title>The Global Catalogue of Microorganisms (GCM) 10K type strain sequencing project: providing services to taxonomists for standard genome sequencing and annotation.</title>
        <authorList>
            <consortium name="The Broad Institute Genomics Platform"/>
            <consortium name="The Broad Institute Genome Sequencing Center for Infectious Disease"/>
            <person name="Wu L."/>
            <person name="Ma J."/>
        </authorList>
    </citation>
    <scope>NUCLEOTIDE SEQUENCE [LARGE SCALE GENOMIC DNA]</scope>
    <source>
        <strain evidence="5">JCM 31890</strain>
    </source>
</reference>
<dbReference type="PANTHER" id="PTHR43531">
    <property type="entry name" value="PROTEIN ICFG"/>
    <property type="match status" value="1"/>
</dbReference>
<dbReference type="Gene3D" id="1.10.287.950">
    <property type="entry name" value="Methyl-accepting chemotaxis protein"/>
    <property type="match status" value="1"/>
</dbReference>
<sequence>MGEAVTQMDQATQQNAALVEEMAAAAASLKSQAEELVDAVAFFRLDTTGHAQTGLPAPVAPHALGMNRARLALAGAQNTALH</sequence>
<organism evidence="4 5">
    <name type="scientific">Acidovorax lacteus</name>
    <dbReference type="NCBI Taxonomy" id="1924988"/>
    <lineage>
        <taxon>Bacteria</taxon>
        <taxon>Pseudomonadati</taxon>
        <taxon>Pseudomonadota</taxon>
        <taxon>Betaproteobacteria</taxon>
        <taxon>Burkholderiales</taxon>
        <taxon>Comamonadaceae</taxon>
        <taxon>Acidovorax</taxon>
    </lineage>
</organism>
<keyword evidence="3" id="KW-0175">Coiled coil</keyword>
<dbReference type="InterPro" id="IPR051310">
    <property type="entry name" value="MCP_chemotaxis"/>
</dbReference>
<keyword evidence="5" id="KW-1185">Reference proteome</keyword>
<evidence type="ECO:0000313" key="4">
    <source>
        <dbReference type="EMBL" id="GAA4426304.1"/>
    </source>
</evidence>
<proteinExistence type="inferred from homology"/>
<name>A0ABP8LDE2_9BURK</name>